<dbReference type="InterPro" id="IPR050624">
    <property type="entry name" value="HTH-type_Tx_Regulator"/>
</dbReference>
<protein>
    <submittedName>
        <fullName evidence="4">TetR/AcrR family transcriptional regulator</fullName>
    </submittedName>
</protein>
<feature type="domain" description="HTH tetR-type" evidence="3">
    <location>
        <begin position="9"/>
        <end position="69"/>
    </location>
</feature>
<dbReference type="InterPro" id="IPR001647">
    <property type="entry name" value="HTH_TetR"/>
</dbReference>
<dbReference type="Gene3D" id="1.10.357.10">
    <property type="entry name" value="Tetracycline Repressor, domain 2"/>
    <property type="match status" value="1"/>
</dbReference>
<dbReference type="PROSITE" id="PS50977">
    <property type="entry name" value="HTH_TETR_2"/>
    <property type="match status" value="1"/>
</dbReference>
<dbReference type="RefSeq" id="WP_341878234.1">
    <property type="nucleotide sequence ID" value="NZ_CP121687.1"/>
</dbReference>
<evidence type="ECO:0000256" key="1">
    <source>
        <dbReference type="ARBA" id="ARBA00023125"/>
    </source>
</evidence>
<dbReference type="SUPFAM" id="SSF46689">
    <property type="entry name" value="Homeodomain-like"/>
    <property type="match status" value="1"/>
</dbReference>
<dbReference type="PANTHER" id="PTHR43479">
    <property type="entry name" value="ACREF/ENVCD OPERON REPRESSOR-RELATED"/>
    <property type="match status" value="1"/>
</dbReference>
<sequence length="195" mass="22792">MNGFELRKKKKMESILLAARELFCQKGIKAVTITEIAKKAQVSPVSIYNFFESKDNLVKEVVFSIMDEQMKVYEELLDSELPFKEKFEKMVFMKMEAVEQFSSLILQSPIWNEPFTRNIINHFYETKTIPLTKKFIEQGKKEGFVNPDISTESIVLYVDMFKSLLERPMISKQEAYDLIYLCFFGLLGKTTSMEL</sequence>
<evidence type="ECO:0000313" key="4">
    <source>
        <dbReference type="EMBL" id="WZL71271.1"/>
    </source>
</evidence>
<name>A0ABZ2Y7D8_9FIRM</name>
<dbReference type="InterPro" id="IPR009057">
    <property type="entry name" value="Homeodomain-like_sf"/>
</dbReference>
<organism evidence="4 5">
    <name type="scientific">Defluviitalea saccharophila</name>
    <dbReference type="NCBI Taxonomy" id="879970"/>
    <lineage>
        <taxon>Bacteria</taxon>
        <taxon>Bacillati</taxon>
        <taxon>Bacillota</taxon>
        <taxon>Clostridia</taxon>
        <taxon>Lachnospirales</taxon>
        <taxon>Defluviitaleaceae</taxon>
        <taxon>Defluviitalea</taxon>
    </lineage>
</organism>
<feature type="DNA-binding region" description="H-T-H motif" evidence="2">
    <location>
        <begin position="32"/>
        <end position="51"/>
    </location>
</feature>
<keyword evidence="1 2" id="KW-0238">DNA-binding</keyword>
<dbReference type="EMBL" id="CP121687">
    <property type="protein sequence ID" value="WZL71271.1"/>
    <property type="molecule type" value="Genomic_DNA"/>
</dbReference>
<evidence type="ECO:0000313" key="5">
    <source>
        <dbReference type="Proteomes" id="UP001486565"/>
    </source>
</evidence>
<reference evidence="4 5" key="1">
    <citation type="submission" date="2023-03" db="EMBL/GenBank/DDBJ databases">
        <title>Novel Species.</title>
        <authorList>
            <person name="Ma S."/>
        </authorList>
    </citation>
    <scope>NUCLEOTIDE SEQUENCE [LARGE SCALE GENOMIC DNA]</scope>
    <source>
        <strain evidence="4 5">LIND6LT2</strain>
    </source>
</reference>
<dbReference type="Proteomes" id="UP001486565">
    <property type="component" value="Chromosome"/>
</dbReference>
<dbReference type="PANTHER" id="PTHR43479:SF21">
    <property type="entry name" value="TRANSCRIPTIONAL REGULATOR, TETR FAMILY"/>
    <property type="match status" value="1"/>
</dbReference>
<evidence type="ECO:0000259" key="3">
    <source>
        <dbReference type="PROSITE" id="PS50977"/>
    </source>
</evidence>
<dbReference type="PRINTS" id="PR00455">
    <property type="entry name" value="HTHTETR"/>
</dbReference>
<gene>
    <name evidence="4" type="ORF">QBE51_07110</name>
</gene>
<proteinExistence type="predicted"/>
<evidence type="ECO:0000256" key="2">
    <source>
        <dbReference type="PROSITE-ProRule" id="PRU00335"/>
    </source>
</evidence>
<accession>A0ABZ2Y7D8</accession>
<dbReference type="Pfam" id="PF00440">
    <property type="entry name" value="TetR_N"/>
    <property type="match status" value="1"/>
</dbReference>
<keyword evidence="5" id="KW-1185">Reference proteome</keyword>